<dbReference type="EMBL" id="QXGA01000880">
    <property type="protein sequence ID" value="KAE9137361.1"/>
    <property type="molecule type" value="Genomic_DNA"/>
</dbReference>
<evidence type="ECO:0000313" key="13">
    <source>
        <dbReference type="Proteomes" id="UP000440367"/>
    </source>
</evidence>
<evidence type="ECO:0000313" key="4">
    <source>
        <dbReference type="EMBL" id="KAE9099597.1"/>
    </source>
</evidence>
<evidence type="ECO:0000313" key="15">
    <source>
        <dbReference type="Proteomes" id="UP000441208"/>
    </source>
</evidence>
<evidence type="ECO:0000313" key="17">
    <source>
        <dbReference type="Proteomes" id="UP000488956"/>
    </source>
</evidence>
<evidence type="ECO:0000313" key="7">
    <source>
        <dbReference type="EMBL" id="KAE9199652.1"/>
    </source>
</evidence>
<dbReference type="Proteomes" id="UP000441208">
    <property type="component" value="Unassembled WGS sequence"/>
</dbReference>
<proteinExistence type="predicted"/>
<dbReference type="Proteomes" id="UP000488956">
    <property type="component" value="Unassembled WGS sequence"/>
</dbReference>
<dbReference type="Proteomes" id="UP000440732">
    <property type="component" value="Unassembled WGS sequence"/>
</dbReference>
<sequence>MVRFDPLFEFDAPQTYCDVSAPLSPLPAGEHDPWFDRVHPDHSRPGAELSRELEAKLQEQELKDDKENQRPVTSDLRTILISKNKQLKNEKKEKKKEFRSLKEMRAMHEPFKGKKEQKQEQEHKNRRKPLVDVGNRPDVRWKRERAVMVTSKEKKEMKNLQELLSRHNKKFKATHTYEPPQHSVRVVRQWERETKKSYYALSAEERAQANEEIAVWKKRQAEASH</sequence>
<evidence type="ECO:0000313" key="2">
    <source>
        <dbReference type="EMBL" id="KAE8933659.1"/>
    </source>
</evidence>
<evidence type="ECO:0000313" key="12">
    <source>
        <dbReference type="Proteomes" id="UP000437068"/>
    </source>
</evidence>
<gene>
    <name evidence="9" type="ORF">PF001_g14683</name>
    <name evidence="8" type="ORF">PF002_g9083</name>
    <name evidence="7" type="ORF">PF005_g15649</name>
    <name evidence="6" type="ORF">PF006_g14196</name>
    <name evidence="4" type="ORF">PF007_g15814</name>
    <name evidence="2" type="ORF">PF009_g16341</name>
    <name evidence="5" type="ORF">PF010_g14745</name>
    <name evidence="3" type="ORF">PF011_g14243</name>
</gene>
<evidence type="ECO:0000313" key="8">
    <source>
        <dbReference type="EMBL" id="KAE9241783.1"/>
    </source>
</evidence>
<evidence type="ECO:0000313" key="9">
    <source>
        <dbReference type="EMBL" id="KAE9300947.1"/>
    </source>
</evidence>
<evidence type="ECO:0000313" key="16">
    <source>
        <dbReference type="Proteomes" id="UP000460718"/>
    </source>
</evidence>
<dbReference type="Proteomes" id="UP000440367">
    <property type="component" value="Unassembled WGS sequence"/>
</dbReference>
<accession>A0A6A3JZI7</accession>
<dbReference type="Proteomes" id="UP000429523">
    <property type="component" value="Unassembled WGS sequence"/>
</dbReference>
<protein>
    <submittedName>
        <fullName evidence="3">Uncharacterized protein</fullName>
    </submittedName>
</protein>
<evidence type="ECO:0000313" key="3">
    <source>
        <dbReference type="EMBL" id="KAE9000299.1"/>
    </source>
</evidence>
<evidence type="ECO:0000313" key="10">
    <source>
        <dbReference type="Proteomes" id="UP000429523"/>
    </source>
</evidence>
<organism evidence="3 16">
    <name type="scientific">Phytophthora fragariae</name>
    <dbReference type="NCBI Taxonomy" id="53985"/>
    <lineage>
        <taxon>Eukaryota</taxon>
        <taxon>Sar</taxon>
        <taxon>Stramenopiles</taxon>
        <taxon>Oomycota</taxon>
        <taxon>Peronosporomycetes</taxon>
        <taxon>Peronosporales</taxon>
        <taxon>Peronosporaceae</taxon>
        <taxon>Phytophthora</taxon>
    </lineage>
</organism>
<dbReference type="Proteomes" id="UP000433483">
    <property type="component" value="Unassembled WGS sequence"/>
</dbReference>
<dbReference type="EMBL" id="QXFW01000913">
    <property type="protein sequence ID" value="KAE9000299.1"/>
    <property type="molecule type" value="Genomic_DNA"/>
</dbReference>
<dbReference type="EMBL" id="QXGB01000982">
    <property type="protein sequence ID" value="KAE9199652.1"/>
    <property type="molecule type" value="Genomic_DNA"/>
</dbReference>
<keyword evidence="11" id="KW-1185">Reference proteome</keyword>
<feature type="region of interest" description="Disordered" evidence="1">
    <location>
        <begin position="21"/>
        <end position="138"/>
    </location>
</feature>
<dbReference type="Proteomes" id="UP000460718">
    <property type="component" value="Unassembled WGS sequence"/>
</dbReference>
<dbReference type="EMBL" id="QXFZ01000987">
    <property type="protein sequence ID" value="KAE9099597.1"/>
    <property type="molecule type" value="Genomic_DNA"/>
</dbReference>
<dbReference type="EMBL" id="QXGF01000991">
    <property type="protein sequence ID" value="KAE8933659.1"/>
    <property type="molecule type" value="Genomic_DNA"/>
</dbReference>
<dbReference type="EMBL" id="QXFX01000926">
    <property type="protein sequence ID" value="KAE9100640.1"/>
    <property type="molecule type" value="Genomic_DNA"/>
</dbReference>
<name>A0A6A3JZI7_9STRA</name>
<evidence type="ECO:0000313" key="6">
    <source>
        <dbReference type="EMBL" id="KAE9137361.1"/>
    </source>
</evidence>
<dbReference type="EMBL" id="QXGD01000366">
    <property type="protein sequence ID" value="KAE9241783.1"/>
    <property type="molecule type" value="Genomic_DNA"/>
</dbReference>
<dbReference type="OrthoDB" id="165544at2759"/>
<evidence type="ECO:0000313" key="5">
    <source>
        <dbReference type="EMBL" id="KAE9100640.1"/>
    </source>
</evidence>
<dbReference type="Proteomes" id="UP000437068">
    <property type="component" value="Unassembled WGS sequence"/>
</dbReference>
<feature type="compositionally biased region" description="Basic and acidic residues" evidence="1">
    <location>
        <begin position="29"/>
        <end position="69"/>
    </location>
</feature>
<feature type="compositionally biased region" description="Basic and acidic residues" evidence="1">
    <location>
        <begin position="87"/>
        <end position="123"/>
    </location>
</feature>
<comment type="caution">
    <text evidence="3">The sequence shown here is derived from an EMBL/GenBank/DDBJ whole genome shotgun (WGS) entry which is preliminary data.</text>
</comment>
<dbReference type="EMBL" id="QXGE01000923">
    <property type="protein sequence ID" value="KAE9300947.1"/>
    <property type="molecule type" value="Genomic_DNA"/>
</dbReference>
<evidence type="ECO:0000313" key="14">
    <source>
        <dbReference type="Proteomes" id="UP000440732"/>
    </source>
</evidence>
<evidence type="ECO:0000313" key="11">
    <source>
        <dbReference type="Proteomes" id="UP000433483"/>
    </source>
</evidence>
<evidence type="ECO:0000256" key="1">
    <source>
        <dbReference type="SAM" id="MobiDB-lite"/>
    </source>
</evidence>
<dbReference type="AlphaFoldDB" id="A0A6A3JZI7"/>
<reference evidence="16 17" key="1">
    <citation type="submission" date="2018-09" db="EMBL/GenBank/DDBJ databases">
        <title>Genomic investigation of the strawberry pathogen Phytophthora fragariae indicates pathogenicity is determined by transcriptional variation in three key races.</title>
        <authorList>
            <person name="Adams T.M."/>
            <person name="Armitage A.D."/>
            <person name="Sobczyk M.K."/>
            <person name="Bates H.J."/>
            <person name="Dunwell J.M."/>
            <person name="Nellist C.F."/>
            <person name="Harrison R.J."/>
        </authorList>
    </citation>
    <scope>NUCLEOTIDE SEQUENCE [LARGE SCALE GENOMIC DNA]</scope>
    <source>
        <strain evidence="9 12">A4</strain>
        <strain evidence="8 13">BC-1</strain>
        <strain evidence="7 11">NOV-27</strain>
        <strain evidence="6 14">NOV-5</strain>
        <strain evidence="4 15">NOV-71</strain>
        <strain evidence="2 10">NOV-9</strain>
        <strain evidence="5 17">ONT-3</strain>
        <strain evidence="3 16">SCRP245</strain>
    </source>
</reference>